<gene>
    <name evidence="1" type="ORF">BDM02DRAFT_3096049</name>
</gene>
<reference evidence="1" key="2">
    <citation type="journal article" date="2020" name="Nat. Commun.">
        <title>Large-scale genome sequencing of mycorrhizal fungi provides insights into the early evolution of symbiotic traits.</title>
        <authorList>
            <person name="Miyauchi S."/>
            <person name="Kiss E."/>
            <person name="Kuo A."/>
            <person name="Drula E."/>
            <person name="Kohler A."/>
            <person name="Sanchez-Garcia M."/>
            <person name="Morin E."/>
            <person name="Andreopoulos B."/>
            <person name="Barry K.W."/>
            <person name="Bonito G."/>
            <person name="Buee M."/>
            <person name="Carver A."/>
            <person name="Chen C."/>
            <person name="Cichocki N."/>
            <person name="Clum A."/>
            <person name="Culley D."/>
            <person name="Crous P.W."/>
            <person name="Fauchery L."/>
            <person name="Girlanda M."/>
            <person name="Hayes R.D."/>
            <person name="Keri Z."/>
            <person name="LaButti K."/>
            <person name="Lipzen A."/>
            <person name="Lombard V."/>
            <person name="Magnuson J."/>
            <person name="Maillard F."/>
            <person name="Murat C."/>
            <person name="Nolan M."/>
            <person name="Ohm R.A."/>
            <person name="Pangilinan J."/>
            <person name="Pereira M.F."/>
            <person name="Perotto S."/>
            <person name="Peter M."/>
            <person name="Pfister S."/>
            <person name="Riley R."/>
            <person name="Sitrit Y."/>
            <person name="Stielow J.B."/>
            <person name="Szollosi G."/>
            <person name="Zifcakova L."/>
            <person name="Stursova M."/>
            <person name="Spatafora J.W."/>
            <person name="Tedersoo L."/>
            <person name="Vaario L.M."/>
            <person name="Yamada A."/>
            <person name="Yan M."/>
            <person name="Wang P."/>
            <person name="Xu J."/>
            <person name="Bruns T."/>
            <person name="Baldrian P."/>
            <person name="Vilgalys R."/>
            <person name="Dunand C."/>
            <person name="Henrissat B."/>
            <person name="Grigoriev I.V."/>
            <person name="Hibbett D."/>
            <person name="Nagy L.G."/>
            <person name="Martin F.M."/>
        </authorList>
    </citation>
    <scope>NUCLEOTIDE SEQUENCE</scope>
    <source>
        <strain evidence="1">P2</strain>
    </source>
</reference>
<dbReference type="EMBL" id="MU118009">
    <property type="protein sequence ID" value="KAF9648717.1"/>
    <property type="molecule type" value="Genomic_DNA"/>
</dbReference>
<name>A0ACB6ZGM0_THEGA</name>
<keyword evidence="2" id="KW-1185">Reference proteome</keyword>
<organism evidence="1 2">
    <name type="scientific">Thelephora ganbajun</name>
    <name type="common">Ganba fungus</name>
    <dbReference type="NCBI Taxonomy" id="370292"/>
    <lineage>
        <taxon>Eukaryota</taxon>
        <taxon>Fungi</taxon>
        <taxon>Dikarya</taxon>
        <taxon>Basidiomycota</taxon>
        <taxon>Agaricomycotina</taxon>
        <taxon>Agaricomycetes</taxon>
        <taxon>Thelephorales</taxon>
        <taxon>Thelephoraceae</taxon>
        <taxon>Thelephora</taxon>
    </lineage>
</organism>
<sequence>MQTRRQAALNVVLPHPPLNGSATTLLSPNDSPRTPRSRVLPTKLFSPNSNRKSSDSWNSSIHEDDFATEWKSEEIRMLQRTLDALPSHLLTPFNGPVPPSNLLDKIARGVAEAKGPADWPHSQRATRAKIVELAQRRARESTPIVGIAEESCEEEEPREVLKPSSRINRRRTLYRQSSMDFIPDVELSKKDNIKDNQSINRLSQRLQRSDRAIVNTPFHPYARPSPSPKKSVSRSQLSSLNPSTPSSSTLNSSLFSNSATGKQPGLRRSFSSLSSSSDPVSLYPDNPRVQRMKRADSFATSATSKSLKRAQSFGSNSNRSSLSDTMCIDGSEAKGVALTPELSGNRPAKRSKKRSRPMSPTTATPAPAETPAEKSATKPSVAKPKSTKDLRDLGLGSPMVISPAIHSSPAHNTRSATKLRANVRRNPSILGGELPFPQQTPPAPQAIAISPPSSRMTIVSDDTHSLNFSPGSPTHKSLRRVKATTFGVRPIARKISFGAISEENCEPHGAAGLGLGSAFQLR</sequence>
<proteinExistence type="predicted"/>
<comment type="caution">
    <text evidence="1">The sequence shown here is derived from an EMBL/GenBank/DDBJ whole genome shotgun (WGS) entry which is preliminary data.</text>
</comment>
<evidence type="ECO:0000313" key="2">
    <source>
        <dbReference type="Proteomes" id="UP000886501"/>
    </source>
</evidence>
<evidence type="ECO:0000313" key="1">
    <source>
        <dbReference type="EMBL" id="KAF9648717.1"/>
    </source>
</evidence>
<accession>A0ACB6ZGM0</accession>
<reference evidence="1" key="1">
    <citation type="submission" date="2019-10" db="EMBL/GenBank/DDBJ databases">
        <authorList>
            <consortium name="DOE Joint Genome Institute"/>
            <person name="Kuo A."/>
            <person name="Miyauchi S."/>
            <person name="Kiss E."/>
            <person name="Drula E."/>
            <person name="Kohler A."/>
            <person name="Sanchez-Garcia M."/>
            <person name="Andreopoulos B."/>
            <person name="Barry K.W."/>
            <person name="Bonito G."/>
            <person name="Buee M."/>
            <person name="Carver A."/>
            <person name="Chen C."/>
            <person name="Cichocki N."/>
            <person name="Clum A."/>
            <person name="Culley D."/>
            <person name="Crous P.W."/>
            <person name="Fauchery L."/>
            <person name="Girlanda M."/>
            <person name="Hayes R."/>
            <person name="Keri Z."/>
            <person name="Labutti K."/>
            <person name="Lipzen A."/>
            <person name="Lombard V."/>
            <person name="Magnuson J."/>
            <person name="Maillard F."/>
            <person name="Morin E."/>
            <person name="Murat C."/>
            <person name="Nolan M."/>
            <person name="Ohm R."/>
            <person name="Pangilinan J."/>
            <person name="Pereira M."/>
            <person name="Perotto S."/>
            <person name="Peter M."/>
            <person name="Riley R."/>
            <person name="Sitrit Y."/>
            <person name="Stielow B."/>
            <person name="Szollosi G."/>
            <person name="Zifcakova L."/>
            <person name="Stursova M."/>
            <person name="Spatafora J.W."/>
            <person name="Tedersoo L."/>
            <person name="Vaario L.-M."/>
            <person name="Yamada A."/>
            <person name="Yan M."/>
            <person name="Wang P."/>
            <person name="Xu J."/>
            <person name="Bruns T."/>
            <person name="Baldrian P."/>
            <person name="Vilgalys R."/>
            <person name="Henrissat B."/>
            <person name="Grigoriev I.V."/>
            <person name="Hibbett D."/>
            <person name="Nagy L.G."/>
            <person name="Martin F.M."/>
        </authorList>
    </citation>
    <scope>NUCLEOTIDE SEQUENCE</scope>
    <source>
        <strain evidence="1">P2</strain>
    </source>
</reference>
<dbReference type="Proteomes" id="UP000886501">
    <property type="component" value="Unassembled WGS sequence"/>
</dbReference>
<protein>
    <submittedName>
        <fullName evidence="1">Uncharacterized protein</fullName>
    </submittedName>
</protein>